<gene>
    <name evidence="2" type="ORF">RJ640_011626</name>
</gene>
<evidence type="ECO:0000313" key="3">
    <source>
        <dbReference type="Proteomes" id="UP001187471"/>
    </source>
</evidence>
<comment type="caution">
    <text evidence="2">The sequence shown here is derived from an EMBL/GenBank/DDBJ whole genome shotgun (WGS) entry which is preliminary data.</text>
</comment>
<reference evidence="2" key="1">
    <citation type="submission" date="2022-12" db="EMBL/GenBank/DDBJ databases">
        <title>Draft genome assemblies for two species of Escallonia (Escalloniales).</title>
        <authorList>
            <person name="Chanderbali A."/>
            <person name="Dervinis C."/>
            <person name="Anghel I."/>
            <person name="Soltis D."/>
            <person name="Soltis P."/>
            <person name="Zapata F."/>
        </authorList>
    </citation>
    <scope>NUCLEOTIDE SEQUENCE</scope>
    <source>
        <strain evidence="2">UCBG92.1500</strain>
        <tissue evidence="2">Leaf</tissue>
    </source>
</reference>
<accession>A0AA88RBV5</accession>
<dbReference type="EMBL" id="JAVXUO010001340">
    <property type="protein sequence ID" value="KAK2983303.1"/>
    <property type="molecule type" value="Genomic_DNA"/>
</dbReference>
<protein>
    <recommendedName>
        <fullName evidence="1">RPW8 domain-containing protein</fullName>
    </recommendedName>
</protein>
<dbReference type="Proteomes" id="UP001187471">
    <property type="component" value="Unassembled WGS sequence"/>
</dbReference>
<sequence length="178" mass="20100">MATKNIHFESELGALKAILQSVERKFLEIEKHNKELGCAEKTKPNIDLLNKGKELVEKCSEISPLNFIERRRYSDELTGYKAALLSFCQVELQLEQSSDIKEMLMKLDRLDRISEVVKDWALFSPSLHPVIGPYSALLKCKDEVLIKDRPAAVLLATCRNGTATSPEIQESELDSIPI</sequence>
<name>A0AA88RBV5_9ASTE</name>
<dbReference type="AlphaFoldDB" id="A0AA88RBV5"/>
<evidence type="ECO:0000259" key="1">
    <source>
        <dbReference type="PROSITE" id="PS51153"/>
    </source>
</evidence>
<keyword evidence="3" id="KW-1185">Reference proteome</keyword>
<feature type="domain" description="RPW8" evidence="1">
    <location>
        <begin position="1"/>
        <end position="126"/>
    </location>
</feature>
<proteinExistence type="predicted"/>
<evidence type="ECO:0000313" key="2">
    <source>
        <dbReference type="EMBL" id="KAK2983303.1"/>
    </source>
</evidence>
<dbReference type="Pfam" id="PF05659">
    <property type="entry name" value="RPW8"/>
    <property type="match status" value="1"/>
</dbReference>
<dbReference type="InterPro" id="IPR008808">
    <property type="entry name" value="Powdery_mildew-R_dom"/>
</dbReference>
<organism evidence="2 3">
    <name type="scientific">Escallonia rubra</name>
    <dbReference type="NCBI Taxonomy" id="112253"/>
    <lineage>
        <taxon>Eukaryota</taxon>
        <taxon>Viridiplantae</taxon>
        <taxon>Streptophyta</taxon>
        <taxon>Embryophyta</taxon>
        <taxon>Tracheophyta</taxon>
        <taxon>Spermatophyta</taxon>
        <taxon>Magnoliopsida</taxon>
        <taxon>eudicotyledons</taxon>
        <taxon>Gunneridae</taxon>
        <taxon>Pentapetalae</taxon>
        <taxon>asterids</taxon>
        <taxon>campanulids</taxon>
        <taxon>Escalloniales</taxon>
        <taxon>Escalloniaceae</taxon>
        <taxon>Escallonia</taxon>
    </lineage>
</organism>
<dbReference type="PROSITE" id="PS51153">
    <property type="entry name" value="RPW8"/>
    <property type="match status" value="1"/>
</dbReference>